<dbReference type="GO" id="GO:0005743">
    <property type="term" value="C:mitochondrial inner membrane"/>
    <property type="evidence" value="ECO:0007669"/>
    <property type="project" value="UniProtKB-SubCell"/>
</dbReference>
<dbReference type="Gene3D" id="2.60.40.420">
    <property type="entry name" value="Cupredoxins - blue copper proteins"/>
    <property type="match status" value="1"/>
</dbReference>
<name>A0A343W945_9HEMI</name>
<feature type="domain" description="Cytochrome oxidase subunit II transmembrane region profile" evidence="21">
    <location>
        <begin position="1"/>
        <end position="91"/>
    </location>
</feature>
<evidence type="ECO:0000256" key="9">
    <source>
        <dbReference type="ARBA" id="ARBA00022792"/>
    </source>
</evidence>
<dbReference type="InterPro" id="IPR045187">
    <property type="entry name" value="CcO_II"/>
</dbReference>
<evidence type="ECO:0000256" key="16">
    <source>
        <dbReference type="ARBA" id="ARBA00023136"/>
    </source>
</evidence>
<reference evidence="22" key="1">
    <citation type="thesis" date="2017" institute="China Agricultural University">
        <title>Studies on the comparative mitochondrial genomics and phylogeny of Heteroptera (Insecta: Hemiptera).</title>
        <authorList>
            <person name="Jiang P."/>
        </authorList>
    </citation>
    <scope>NUCLEOTIDE SEQUENCE</scope>
</reference>
<keyword evidence="9 18" id="KW-0999">Mitochondrion inner membrane</keyword>
<dbReference type="Pfam" id="PF00116">
    <property type="entry name" value="COX2"/>
    <property type="match status" value="1"/>
</dbReference>
<dbReference type="GO" id="GO:0004129">
    <property type="term" value="F:cytochrome-c oxidase activity"/>
    <property type="evidence" value="ECO:0007669"/>
    <property type="project" value="UniProtKB-EC"/>
</dbReference>
<keyword evidence="10" id="KW-0460">Magnesium</keyword>
<dbReference type="PROSITE" id="PS50857">
    <property type="entry name" value="COX2_CUA"/>
    <property type="match status" value="1"/>
</dbReference>
<protein>
    <recommendedName>
        <fullName evidence="4 18">Cytochrome c oxidase subunit 2</fullName>
    </recommendedName>
</protein>
<comment type="similarity">
    <text evidence="2 18">Belongs to the cytochrome c oxidase subunit 2 family.</text>
</comment>
<dbReference type="PROSITE" id="PS00078">
    <property type="entry name" value="COX2"/>
    <property type="match status" value="1"/>
</dbReference>
<dbReference type="PRINTS" id="PR01166">
    <property type="entry name" value="CYCOXIDASEII"/>
</dbReference>
<dbReference type="AlphaFoldDB" id="A0A343W945"/>
<keyword evidence="16 18" id="KW-0472">Membrane</keyword>
<keyword evidence="14 18" id="KW-0186">Copper</keyword>
<keyword evidence="7 18" id="KW-0812">Transmembrane</keyword>
<evidence type="ECO:0000256" key="1">
    <source>
        <dbReference type="ARBA" id="ARBA00004448"/>
    </source>
</evidence>
<keyword evidence="8 18" id="KW-0479">Metal-binding</keyword>
<dbReference type="PANTHER" id="PTHR22888">
    <property type="entry name" value="CYTOCHROME C OXIDASE, SUBUNIT II"/>
    <property type="match status" value="1"/>
</dbReference>
<evidence type="ECO:0000256" key="6">
    <source>
        <dbReference type="ARBA" id="ARBA00022660"/>
    </source>
</evidence>
<keyword evidence="11" id="KW-1278">Translocase</keyword>
<evidence type="ECO:0000256" key="13">
    <source>
        <dbReference type="ARBA" id="ARBA00022989"/>
    </source>
</evidence>
<dbReference type="CDD" id="cd13912">
    <property type="entry name" value="CcO_II_C"/>
    <property type="match status" value="1"/>
</dbReference>
<dbReference type="GO" id="GO:0042773">
    <property type="term" value="P:ATP synthesis coupled electron transport"/>
    <property type="evidence" value="ECO:0007669"/>
    <property type="project" value="TreeGrafter"/>
</dbReference>
<keyword evidence="13 19" id="KW-1133">Transmembrane helix</keyword>
<dbReference type="InterPro" id="IPR001505">
    <property type="entry name" value="Copper_CuA"/>
</dbReference>
<sequence>MASWSNLSLQDANSPIMENATFFHDHSMMILSMITIVVMYMISTTIMNKHINRDLLEGQALELIWTALPAITLIFIALPSIRLLYMMDEVKTPMITIKAMGHQWYWKYEYSDFQDIEFESYMTPTSELSQYQPRLLEVDNRTVLPFKSQIRLLCSASDVLHSWAVPALGVKLDATPGRLNQTGFFINRPGIMYGQCSEICGANHSFMPIVIESVSTNQFIKWLKSFK</sequence>
<feature type="domain" description="Cytochrome oxidase subunit II copper A binding" evidence="20">
    <location>
        <begin position="92"/>
        <end position="225"/>
    </location>
</feature>
<dbReference type="InterPro" id="IPR002429">
    <property type="entry name" value="CcO_II-like_C"/>
</dbReference>
<evidence type="ECO:0000313" key="22">
    <source>
        <dbReference type="EMBL" id="AVZ00885.1"/>
    </source>
</evidence>
<comment type="catalytic activity">
    <reaction evidence="17">
        <text>4 Fe(II)-[cytochrome c] + O2 + 8 H(+)(in) = 4 Fe(III)-[cytochrome c] + 2 H2O + 4 H(+)(out)</text>
        <dbReference type="Rhea" id="RHEA:11436"/>
        <dbReference type="Rhea" id="RHEA-COMP:10350"/>
        <dbReference type="Rhea" id="RHEA-COMP:14399"/>
        <dbReference type="ChEBI" id="CHEBI:15377"/>
        <dbReference type="ChEBI" id="CHEBI:15378"/>
        <dbReference type="ChEBI" id="CHEBI:15379"/>
        <dbReference type="ChEBI" id="CHEBI:29033"/>
        <dbReference type="ChEBI" id="CHEBI:29034"/>
        <dbReference type="EC" id="7.1.1.9"/>
    </reaction>
    <physiologicalReaction direction="left-to-right" evidence="17">
        <dbReference type="Rhea" id="RHEA:11437"/>
    </physiologicalReaction>
</comment>
<dbReference type="Gene3D" id="1.10.287.90">
    <property type="match status" value="1"/>
</dbReference>
<evidence type="ECO:0000256" key="11">
    <source>
        <dbReference type="ARBA" id="ARBA00022967"/>
    </source>
</evidence>
<geneLocation type="mitochondrion" evidence="22"/>
<evidence type="ECO:0000256" key="12">
    <source>
        <dbReference type="ARBA" id="ARBA00022982"/>
    </source>
</evidence>
<dbReference type="InterPro" id="IPR008972">
    <property type="entry name" value="Cupredoxin"/>
</dbReference>
<dbReference type="PANTHER" id="PTHR22888:SF9">
    <property type="entry name" value="CYTOCHROME C OXIDASE SUBUNIT 2"/>
    <property type="match status" value="1"/>
</dbReference>
<dbReference type="InterPro" id="IPR011759">
    <property type="entry name" value="Cyt_c_oxidase_su2_TM_dom"/>
</dbReference>
<dbReference type="SUPFAM" id="SSF81464">
    <property type="entry name" value="Cytochrome c oxidase subunit II-like, transmembrane region"/>
    <property type="match status" value="1"/>
</dbReference>
<evidence type="ECO:0000256" key="10">
    <source>
        <dbReference type="ARBA" id="ARBA00022842"/>
    </source>
</evidence>
<keyword evidence="15 18" id="KW-0496">Mitochondrion</keyword>
<keyword evidence="5 18" id="KW-0813">Transport</keyword>
<comment type="cofactor">
    <cofactor evidence="18">
        <name>Cu cation</name>
        <dbReference type="ChEBI" id="CHEBI:23378"/>
    </cofactor>
    <text evidence="18">Binds a copper A center.</text>
</comment>
<feature type="transmembrane region" description="Helical" evidence="19">
    <location>
        <begin position="21"/>
        <end position="43"/>
    </location>
</feature>
<evidence type="ECO:0000259" key="20">
    <source>
        <dbReference type="PROSITE" id="PS50857"/>
    </source>
</evidence>
<evidence type="ECO:0000259" key="21">
    <source>
        <dbReference type="PROSITE" id="PS50999"/>
    </source>
</evidence>
<dbReference type="InterPro" id="IPR036257">
    <property type="entry name" value="Cyt_c_oxidase_su2_TM_sf"/>
</dbReference>
<dbReference type="GO" id="GO:0005507">
    <property type="term" value="F:copper ion binding"/>
    <property type="evidence" value="ECO:0007669"/>
    <property type="project" value="InterPro"/>
</dbReference>
<evidence type="ECO:0000256" key="3">
    <source>
        <dbReference type="ARBA" id="ARBA00011164"/>
    </source>
</evidence>
<evidence type="ECO:0000256" key="18">
    <source>
        <dbReference type="RuleBase" id="RU000457"/>
    </source>
</evidence>
<accession>A0A343W945</accession>
<organism evidence="22">
    <name type="scientific">Reduvius gregoryi</name>
    <dbReference type="NCBI Taxonomy" id="1524525"/>
    <lineage>
        <taxon>Eukaryota</taxon>
        <taxon>Metazoa</taxon>
        <taxon>Ecdysozoa</taxon>
        <taxon>Arthropoda</taxon>
        <taxon>Hexapoda</taxon>
        <taxon>Insecta</taxon>
        <taxon>Pterygota</taxon>
        <taxon>Neoptera</taxon>
        <taxon>Paraneoptera</taxon>
        <taxon>Hemiptera</taxon>
        <taxon>Heteroptera</taxon>
        <taxon>Panheteroptera</taxon>
        <taxon>Cimicomorpha</taxon>
        <taxon>Reduviidae</taxon>
        <taxon>Reduviinae</taxon>
        <taxon>Reduvius</taxon>
    </lineage>
</organism>
<evidence type="ECO:0000256" key="15">
    <source>
        <dbReference type="ARBA" id="ARBA00023128"/>
    </source>
</evidence>
<evidence type="ECO:0000256" key="2">
    <source>
        <dbReference type="ARBA" id="ARBA00007866"/>
    </source>
</evidence>
<evidence type="ECO:0000256" key="17">
    <source>
        <dbReference type="ARBA" id="ARBA00049512"/>
    </source>
</evidence>
<feature type="transmembrane region" description="Helical" evidence="19">
    <location>
        <begin position="63"/>
        <end position="85"/>
    </location>
</feature>
<evidence type="ECO:0000256" key="8">
    <source>
        <dbReference type="ARBA" id="ARBA00022723"/>
    </source>
</evidence>
<comment type="subunit">
    <text evidence="3">Component of the cytochrome c oxidase (complex IV, CIV), a multisubunit enzyme composed of a catalytic core of 3 subunits and several supernumerary subunits. The complex exists as a monomer or a dimer and forms supercomplexes (SCs) in the inner mitochondrial membrane with ubiquinol-cytochrome c oxidoreductase (cytochrome b-c1 complex, complex III, CIII).</text>
</comment>
<comment type="subcellular location">
    <subcellularLocation>
        <location evidence="1 18">Mitochondrion inner membrane</location>
        <topology evidence="1 18">Multi-pass membrane protein</topology>
    </subcellularLocation>
</comment>
<dbReference type="FunFam" id="2.60.40.420:FF:000001">
    <property type="entry name" value="Cytochrome c oxidase subunit 2"/>
    <property type="match status" value="1"/>
</dbReference>
<proteinExistence type="inferred from homology"/>
<evidence type="ECO:0000256" key="19">
    <source>
        <dbReference type="SAM" id="Phobius"/>
    </source>
</evidence>
<dbReference type="PROSITE" id="PS50999">
    <property type="entry name" value="COX2_TM"/>
    <property type="match status" value="1"/>
</dbReference>
<dbReference type="EMBL" id="KY069969">
    <property type="protein sequence ID" value="AVZ00885.1"/>
    <property type="molecule type" value="Genomic_DNA"/>
</dbReference>
<evidence type="ECO:0000256" key="5">
    <source>
        <dbReference type="ARBA" id="ARBA00022448"/>
    </source>
</evidence>
<gene>
    <name evidence="22" type="primary">CO2</name>
</gene>
<dbReference type="SUPFAM" id="SSF49503">
    <property type="entry name" value="Cupredoxins"/>
    <property type="match status" value="1"/>
</dbReference>
<keyword evidence="12 18" id="KW-0249">Electron transport</keyword>
<keyword evidence="6 18" id="KW-0679">Respiratory chain</keyword>
<dbReference type="FunFam" id="1.10.287.90:FF:000001">
    <property type="entry name" value="Cytochrome c oxidase subunit 2"/>
    <property type="match status" value="1"/>
</dbReference>
<comment type="function">
    <text evidence="18">Component of the cytochrome c oxidase, the last enzyme in the mitochondrial electron transport chain which drives oxidative phosphorylation. The respiratory chain contains 3 multisubunit complexes succinate dehydrogenase (complex II, CII), ubiquinol-cytochrome c oxidoreductase (cytochrome b-c1 complex, complex III, CIII) and cytochrome c oxidase (complex IV, CIV), that cooperate to transfer electrons derived from NADH and succinate to molecular oxygen, creating an electrochemical gradient over the inner membrane that drives transmembrane transport and the ATP synthase. Cytochrome c oxidase is the component of the respiratory chain that catalyzes the reduction of oxygen to water. Electrons originating from reduced cytochrome c in the intermembrane space (IMS) are transferred via the dinuclear copper A center (CU(A)) of subunit 2 and heme A of subunit 1 to the active site in subunit 1, a binuclear center (BNC) formed by heme A3 and copper B (CU(B)). The BNC reduces molecular oxygen to 2 water molecules using 4 electrons from cytochrome c in the IMS and 4 protons from the mitochondrial matrix.</text>
</comment>
<evidence type="ECO:0000256" key="14">
    <source>
        <dbReference type="ARBA" id="ARBA00023008"/>
    </source>
</evidence>
<evidence type="ECO:0000256" key="4">
    <source>
        <dbReference type="ARBA" id="ARBA00015946"/>
    </source>
</evidence>
<dbReference type="Pfam" id="PF02790">
    <property type="entry name" value="COX2_TM"/>
    <property type="match status" value="1"/>
</dbReference>
<dbReference type="InterPro" id="IPR034210">
    <property type="entry name" value="CcO_II_C"/>
</dbReference>
<evidence type="ECO:0000256" key="7">
    <source>
        <dbReference type="ARBA" id="ARBA00022692"/>
    </source>
</evidence>